<name>A0A0P0GG15_9BACE</name>
<proteinExistence type="predicted"/>
<feature type="signal peptide" evidence="1">
    <location>
        <begin position="1"/>
        <end position="21"/>
    </location>
</feature>
<evidence type="ECO:0000313" key="3">
    <source>
        <dbReference type="EMBL" id="KAA5415066.1"/>
    </source>
</evidence>
<accession>A0A0P0GG15</accession>
<dbReference type="RefSeq" id="WP_029427194.1">
    <property type="nucleotide sequence ID" value="NZ_CAXSKE010000007.1"/>
</dbReference>
<evidence type="ECO:0000256" key="1">
    <source>
        <dbReference type="SAM" id="SignalP"/>
    </source>
</evidence>
<evidence type="ECO:0000313" key="2">
    <source>
        <dbReference type="EMBL" id="ALJ61208.1"/>
    </source>
</evidence>
<dbReference type="Proteomes" id="UP001266995">
    <property type="component" value="Unassembled WGS sequence"/>
</dbReference>
<dbReference type="EMBL" id="VVYX01000033">
    <property type="protein sequence ID" value="KAA5415066.1"/>
    <property type="molecule type" value="Genomic_DNA"/>
</dbReference>
<reference evidence="4" key="3">
    <citation type="submission" date="2023-08" db="EMBL/GenBank/DDBJ databases">
        <title>Reintroducing virulent viruses to syntetic microbiomes.</title>
        <authorList>
            <person name="Wilde J."/>
            <person name="Boyes R."/>
            <person name="Robinson A.V."/>
            <person name="Daisley B.A."/>
            <person name="Allen-Vercoe E."/>
        </authorList>
    </citation>
    <scope>NUCLEOTIDE SEQUENCE</scope>
    <source>
        <strain evidence="4">225I_12FAA</strain>
    </source>
</reference>
<evidence type="ECO:0000313" key="4">
    <source>
        <dbReference type="EMBL" id="MDT4513448.1"/>
    </source>
</evidence>
<dbReference type="PATRIC" id="fig|246787.4.peg.4126"/>
<reference evidence="3 6" key="2">
    <citation type="journal article" date="2019" name="Nat. Med.">
        <title>A library of human gut bacterial isolates paired with longitudinal multiomics data enables mechanistic microbiome research.</title>
        <authorList>
            <person name="Poyet M."/>
            <person name="Groussin M."/>
            <person name="Gibbons S.M."/>
            <person name="Avila-Pacheco J."/>
            <person name="Jiang X."/>
            <person name="Kearney S.M."/>
            <person name="Perrotta A.R."/>
            <person name="Berdy B."/>
            <person name="Zhao S."/>
            <person name="Lieberman T.D."/>
            <person name="Swanson P.K."/>
            <person name="Smith M."/>
            <person name="Roesemann S."/>
            <person name="Alexander J.E."/>
            <person name="Rich S.A."/>
            <person name="Livny J."/>
            <person name="Vlamakis H."/>
            <person name="Clish C."/>
            <person name="Bullock K."/>
            <person name="Deik A."/>
            <person name="Scott J."/>
            <person name="Pierce K.A."/>
            <person name="Xavier R.J."/>
            <person name="Alm E.J."/>
        </authorList>
    </citation>
    <scope>NUCLEOTIDE SEQUENCE [LARGE SCALE GENOMIC DNA]</scope>
    <source>
        <strain evidence="3 6">BIOML-A8</strain>
    </source>
</reference>
<evidence type="ECO:0008006" key="7">
    <source>
        <dbReference type="Google" id="ProtNLM"/>
    </source>
</evidence>
<dbReference type="AlphaFoldDB" id="A0A0P0GG15"/>
<evidence type="ECO:0000313" key="5">
    <source>
        <dbReference type="Proteomes" id="UP000061809"/>
    </source>
</evidence>
<organism evidence="2 5">
    <name type="scientific">Bacteroides cellulosilyticus</name>
    <dbReference type="NCBI Taxonomy" id="246787"/>
    <lineage>
        <taxon>Bacteria</taxon>
        <taxon>Pseudomonadati</taxon>
        <taxon>Bacteroidota</taxon>
        <taxon>Bacteroidia</taxon>
        <taxon>Bacteroidales</taxon>
        <taxon>Bacteroidaceae</taxon>
        <taxon>Bacteroides</taxon>
    </lineage>
</organism>
<dbReference type="KEGG" id="bcel:BcellWH2_03988"/>
<protein>
    <recommendedName>
        <fullName evidence="7">Lipoprotein</fullName>
    </recommendedName>
</protein>
<feature type="chain" id="PRO_5042679843" description="Lipoprotein" evidence="1">
    <location>
        <begin position="22"/>
        <end position="164"/>
    </location>
</feature>
<dbReference type="Proteomes" id="UP000061809">
    <property type="component" value="Chromosome"/>
</dbReference>
<reference evidence="2 5" key="1">
    <citation type="journal article" date="2015" name="Science">
        <title>Genetic determinants of in vivo fitness and diet responsiveness in multiple human gut Bacteroides.</title>
        <authorList>
            <person name="Wu M."/>
            <person name="McNulty N.P."/>
            <person name="Rodionov D.A."/>
            <person name="Khoroshkin M.S."/>
            <person name="Griffin N.W."/>
            <person name="Cheng J."/>
            <person name="Latreille P."/>
            <person name="Kerstetter R.A."/>
            <person name="Terrapon N."/>
            <person name="Henrissat B."/>
            <person name="Osterman A.L."/>
            <person name="Gordon J.I."/>
        </authorList>
    </citation>
    <scope>NUCLEOTIDE SEQUENCE [LARGE SCALE GENOMIC DNA]</scope>
    <source>
        <strain evidence="2 5">WH2</strain>
    </source>
</reference>
<sequence>MKHLIFVFVLAALFNLLSCQSVDKKQAVVDLSEEQFNDFVSGLVREDTLAVENLVDKFMTCVQNKQYEQAVSMLYKLDPEDAWNEPLQLSNEEMSNVVCMLKQIPVLSYRINNIKFKTALMNEVKCTIVMREADGTVPEAANKWYFKPVNYLGGWRLCLMDSNS</sequence>
<keyword evidence="1" id="KW-0732">Signal</keyword>
<dbReference type="EMBL" id="JAVSNH010000001">
    <property type="protein sequence ID" value="MDT4513448.1"/>
    <property type="molecule type" value="Genomic_DNA"/>
</dbReference>
<gene>
    <name evidence="2" type="ORF">BcellWH2_03988</name>
    <name evidence="3" type="ORF">F2Y87_21960</name>
    <name evidence="4" type="ORF">RO785_20975</name>
</gene>
<dbReference type="EMBL" id="CP012801">
    <property type="protein sequence ID" value="ALJ61208.1"/>
    <property type="molecule type" value="Genomic_DNA"/>
</dbReference>
<dbReference type="Proteomes" id="UP000482653">
    <property type="component" value="Unassembled WGS sequence"/>
</dbReference>
<evidence type="ECO:0000313" key="6">
    <source>
        <dbReference type="Proteomes" id="UP000482653"/>
    </source>
</evidence>